<gene>
    <name evidence="4" type="ORF">SAMN04487945_2335</name>
</gene>
<dbReference type="GO" id="GO:0019693">
    <property type="term" value="P:ribose phosphate metabolic process"/>
    <property type="evidence" value="ECO:0007669"/>
    <property type="project" value="TreeGrafter"/>
</dbReference>
<evidence type="ECO:0000313" key="4">
    <source>
        <dbReference type="EMBL" id="SEW22688.1"/>
    </source>
</evidence>
<keyword evidence="5" id="KW-1185">Reference proteome</keyword>
<name>A0A1I0Q7D6_9EURY</name>
<dbReference type="STRING" id="355548.SAMN04487945_2335"/>
<evidence type="ECO:0000256" key="2">
    <source>
        <dbReference type="ARBA" id="ARBA00022801"/>
    </source>
</evidence>
<dbReference type="PROSITE" id="PS00893">
    <property type="entry name" value="NUDIX_BOX"/>
    <property type="match status" value="1"/>
</dbReference>
<dbReference type="GO" id="GO:0006753">
    <property type="term" value="P:nucleoside phosphate metabolic process"/>
    <property type="evidence" value="ECO:0007669"/>
    <property type="project" value="TreeGrafter"/>
</dbReference>
<dbReference type="CDD" id="cd03424">
    <property type="entry name" value="NUDIX_ADPRase_Nudt5_UGPPase_Nudt14"/>
    <property type="match status" value="1"/>
</dbReference>
<dbReference type="AlphaFoldDB" id="A0A1I0Q7D6"/>
<proteinExistence type="predicted"/>
<dbReference type="RefSeq" id="WP_089669552.1">
    <property type="nucleotide sequence ID" value="NZ_FOJA01000001.1"/>
</dbReference>
<evidence type="ECO:0000313" key="5">
    <source>
        <dbReference type="Proteomes" id="UP000198518"/>
    </source>
</evidence>
<dbReference type="InterPro" id="IPR015797">
    <property type="entry name" value="NUDIX_hydrolase-like_dom_sf"/>
</dbReference>
<sequence>MTDETDPLAWETTSREVAYTCPGFDIVREDVRLPNGTETDYDYLRDGPAVVVLGFTPDDDVVLVEEWRQAVDRVNRALPAGSVEPGEDLAVAARREFGEETGYEPDTLEQYATYEPANGISDAVHHYFVAEGCTPTGSQSLDDDESIRVATQSYDDLVAAVRDGEIRDGRTALGVLQHELA</sequence>
<dbReference type="Pfam" id="PF00293">
    <property type="entry name" value="NUDIX"/>
    <property type="match status" value="1"/>
</dbReference>
<dbReference type="PANTHER" id="PTHR11839">
    <property type="entry name" value="UDP/ADP-SUGAR PYROPHOSPHATASE"/>
    <property type="match status" value="1"/>
</dbReference>
<dbReference type="Proteomes" id="UP000198518">
    <property type="component" value="Unassembled WGS sequence"/>
</dbReference>
<protein>
    <submittedName>
        <fullName evidence="4">ADP-ribose pyrophosphatase</fullName>
    </submittedName>
</protein>
<comment type="cofactor">
    <cofactor evidence="1">
        <name>Mg(2+)</name>
        <dbReference type="ChEBI" id="CHEBI:18420"/>
    </cofactor>
</comment>
<accession>A0A1I0Q7D6</accession>
<evidence type="ECO:0000256" key="1">
    <source>
        <dbReference type="ARBA" id="ARBA00001946"/>
    </source>
</evidence>
<evidence type="ECO:0000259" key="3">
    <source>
        <dbReference type="PROSITE" id="PS51462"/>
    </source>
</evidence>
<dbReference type="Gene3D" id="3.90.79.10">
    <property type="entry name" value="Nucleoside Triphosphate Pyrophosphohydrolase"/>
    <property type="match status" value="1"/>
</dbReference>
<organism evidence="4 5">
    <name type="scientific">Halobacterium jilantaiense</name>
    <dbReference type="NCBI Taxonomy" id="355548"/>
    <lineage>
        <taxon>Archaea</taxon>
        <taxon>Methanobacteriati</taxon>
        <taxon>Methanobacteriota</taxon>
        <taxon>Stenosarchaea group</taxon>
        <taxon>Halobacteria</taxon>
        <taxon>Halobacteriales</taxon>
        <taxon>Halobacteriaceae</taxon>
        <taxon>Halobacterium</taxon>
    </lineage>
</organism>
<feature type="domain" description="Nudix hydrolase" evidence="3">
    <location>
        <begin position="45"/>
        <end position="174"/>
    </location>
</feature>
<dbReference type="InterPro" id="IPR020084">
    <property type="entry name" value="NUDIX_hydrolase_CS"/>
</dbReference>
<reference evidence="4 5" key="1">
    <citation type="submission" date="2016-10" db="EMBL/GenBank/DDBJ databases">
        <authorList>
            <person name="de Groot N.N."/>
        </authorList>
    </citation>
    <scope>NUCLEOTIDE SEQUENCE [LARGE SCALE GENOMIC DNA]</scope>
    <source>
        <strain evidence="4 5">CGMCC 1.5337</strain>
    </source>
</reference>
<dbReference type="PROSITE" id="PS51462">
    <property type="entry name" value="NUDIX"/>
    <property type="match status" value="1"/>
</dbReference>
<keyword evidence="2" id="KW-0378">Hydrolase</keyword>
<dbReference type="PANTHER" id="PTHR11839:SF18">
    <property type="entry name" value="NUDIX HYDROLASE DOMAIN-CONTAINING PROTEIN"/>
    <property type="match status" value="1"/>
</dbReference>
<dbReference type="GO" id="GO:0016787">
    <property type="term" value="F:hydrolase activity"/>
    <property type="evidence" value="ECO:0007669"/>
    <property type="project" value="UniProtKB-KW"/>
</dbReference>
<dbReference type="EMBL" id="FOJA01000001">
    <property type="protein sequence ID" value="SEW22688.1"/>
    <property type="molecule type" value="Genomic_DNA"/>
</dbReference>
<dbReference type="InterPro" id="IPR000086">
    <property type="entry name" value="NUDIX_hydrolase_dom"/>
</dbReference>
<dbReference type="OrthoDB" id="104705at2157"/>
<dbReference type="SUPFAM" id="SSF55811">
    <property type="entry name" value="Nudix"/>
    <property type="match status" value="1"/>
</dbReference>